<dbReference type="PANTHER" id="PTHR12473:SF8">
    <property type="entry name" value="UBIQUITIN CARBOXYL-TERMINAL HYDROLASE MINDY-4-RELATED"/>
    <property type="match status" value="1"/>
</dbReference>
<dbReference type="Pfam" id="PF13898">
    <property type="entry name" value="MINDY-3_4_CD"/>
    <property type="match status" value="1"/>
</dbReference>
<evidence type="ECO:0000256" key="6">
    <source>
        <dbReference type="ARBA" id="ARBA00022807"/>
    </source>
</evidence>
<reference evidence="11" key="1">
    <citation type="submission" date="2019-08" db="EMBL/GenBank/DDBJ databases">
        <title>The improved chromosome-level genome for the pearl oyster Pinctada fucata martensii using PacBio sequencing and Hi-C.</title>
        <authorList>
            <person name="Zheng Z."/>
        </authorList>
    </citation>
    <scope>NUCLEOTIDE SEQUENCE</scope>
    <source>
        <strain evidence="11">ZZ-2019</strain>
        <tissue evidence="11">Adductor muscle</tissue>
    </source>
</reference>
<dbReference type="PANTHER" id="PTHR12473">
    <property type="entry name" value="UBIQUITIN CARBOXYL-TERMINAL HYDROLASE MINDY-4-RELATED"/>
    <property type="match status" value="1"/>
</dbReference>
<feature type="region of interest" description="Disordered" evidence="9">
    <location>
        <begin position="106"/>
        <end position="283"/>
    </location>
</feature>
<evidence type="ECO:0000256" key="3">
    <source>
        <dbReference type="ARBA" id="ARBA00022670"/>
    </source>
</evidence>
<evidence type="ECO:0000256" key="1">
    <source>
        <dbReference type="ARBA" id="ARBA00000707"/>
    </source>
</evidence>
<evidence type="ECO:0000313" key="12">
    <source>
        <dbReference type="Proteomes" id="UP001186944"/>
    </source>
</evidence>
<keyword evidence="3 8" id="KW-0645">Protease</keyword>
<comment type="caution">
    <text evidence="11">The sequence shown here is derived from an EMBL/GenBank/DDBJ whole genome shotgun (WGS) entry which is preliminary data.</text>
</comment>
<evidence type="ECO:0000256" key="2">
    <source>
        <dbReference type="ARBA" id="ARBA00011074"/>
    </source>
</evidence>
<dbReference type="InterPro" id="IPR025257">
    <property type="entry name" value="MINDY-3/4_CD"/>
</dbReference>
<evidence type="ECO:0000256" key="9">
    <source>
        <dbReference type="SAM" id="MobiDB-lite"/>
    </source>
</evidence>
<name>A0AA89CBT6_PINIB</name>
<comment type="similarity">
    <text evidence="2 8">Belongs to the MINDY deubiquitinase family. FAM188 subfamily.</text>
</comment>
<organism evidence="11 12">
    <name type="scientific">Pinctada imbricata</name>
    <name type="common">Atlantic pearl-oyster</name>
    <name type="synonym">Pinctada martensii</name>
    <dbReference type="NCBI Taxonomy" id="66713"/>
    <lineage>
        <taxon>Eukaryota</taxon>
        <taxon>Metazoa</taxon>
        <taxon>Spiralia</taxon>
        <taxon>Lophotrochozoa</taxon>
        <taxon>Mollusca</taxon>
        <taxon>Bivalvia</taxon>
        <taxon>Autobranchia</taxon>
        <taxon>Pteriomorphia</taxon>
        <taxon>Pterioida</taxon>
        <taxon>Pterioidea</taxon>
        <taxon>Pteriidae</taxon>
        <taxon>Pinctada</taxon>
    </lineage>
</organism>
<dbReference type="EMBL" id="VSWD01000001">
    <property type="protein sequence ID" value="KAK3108657.1"/>
    <property type="molecule type" value="Genomic_DNA"/>
</dbReference>
<dbReference type="InterPro" id="IPR039785">
    <property type="entry name" value="MINY3/4"/>
</dbReference>
<comment type="function">
    <text evidence="7">Probable hydrolase that can remove 'Lys-48'-linked conjugated ubiquitin from proteins.</text>
</comment>
<feature type="compositionally biased region" description="Low complexity" evidence="9">
    <location>
        <begin position="118"/>
        <end position="131"/>
    </location>
</feature>
<dbReference type="Proteomes" id="UP001186944">
    <property type="component" value="Unassembled WGS sequence"/>
</dbReference>
<keyword evidence="6 8" id="KW-0788">Thiol protease</keyword>
<keyword evidence="4 8" id="KW-0833">Ubl conjugation pathway</keyword>
<feature type="compositionally biased region" description="Low complexity" evidence="9">
    <location>
        <begin position="256"/>
        <end position="267"/>
    </location>
</feature>
<dbReference type="Pfam" id="PF26038">
    <property type="entry name" value="Dimer_MINDY4_N"/>
    <property type="match status" value="1"/>
</dbReference>
<dbReference type="EC" id="3.4.19.12" evidence="8"/>
<keyword evidence="5 8" id="KW-0378">Hydrolase</keyword>
<dbReference type="InterPro" id="IPR059022">
    <property type="entry name" value="MINDY4_N"/>
</dbReference>
<accession>A0AA89CBT6</accession>
<evidence type="ECO:0000259" key="10">
    <source>
        <dbReference type="SMART" id="SM01174"/>
    </source>
</evidence>
<dbReference type="SMART" id="SM01174">
    <property type="entry name" value="DUF4205"/>
    <property type="match status" value="1"/>
</dbReference>
<gene>
    <name evidence="11" type="ORF">FSP39_012699</name>
</gene>
<evidence type="ECO:0000313" key="11">
    <source>
        <dbReference type="EMBL" id="KAK3108657.1"/>
    </source>
</evidence>
<proteinExistence type="inferred from homology"/>
<comment type="catalytic activity">
    <reaction evidence="1 8">
        <text>Thiol-dependent hydrolysis of ester, thioester, amide, peptide and isopeptide bonds formed by the C-terminal Gly of ubiquitin (a 76-residue protein attached to proteins as an intracellular targeting signal).</text>
        <dbReference type="EC" id="3.4.19.12"/>
    </reaction>
</comment>
<feature type="compositionally biased region" description="Low complexity" evidence="9">
    <location>
        <begin position="340"/>
        <end position="365"/>
    </location>
</feature>
<feature type="compositionally biased region" description="Low complexity" evidence="9">
    <location>
        <begin position="155"/>
        <end position="165"/>
    </location>
</feature>
<dbReference type="GO" id="GO:1990380">
    <property type="term" value="F:K48-linked deubiquitinase activity"/>
    <property type="evidence" value="ECO:0007669"/>
    <property type="project" value="UniProtKB-UniRule"/>
</dbReference>
<keyword evidence="12" id="KW-1185">Reference proteome</keyword>
<feature type="region of interest" description="Disordered" evidence="9">
    <location>
        <begin position="313"/>
        <end position="365"/>
    </location>
</feature>
<evidence type="ECO:0000256" key="4">
    <source>
        <dbReference type="ARBA" id="ARBA00022786"/>
    </source>
</evidence>
<feature type="domain" description="Deubiquitinating enzyme MINDY-3/4 conserved" evidence="10">
    <location>
        <begin position="419"/>
        <end position="758"/>
    </location>
</feature>
<evidence type="ECO:0000256" key="5">
    <source>
        <dbReference type="ARBA" id="ARBA00022801"/>
    </source>
</evidence>
<dbReference type="GO" id="GO:0004843">
    <property type="term" value="F:cysteine-type deubiquitinase activity"/>
    <property type="evidence" value="ECO:0007669"/>
    <property type="project" value="UniProtKB-UniRule"/>
</dbReference>
<feature type="compositionally biased region" description="Polar residues" evidence="9">
    <location>
        <begin position="323"/>
        <end position="337"/>
    </location>
</feature>
<evidence type="ECO:0000256" key="7">
    <source>
        <dbReference type="ARBA" id="ARBA00037630"/>
    </source>
</evidence>
<comment type="function">
    <text evidence="8">Hydrolase that can remove 'Lys-48'-linked conjugated ubiquitin from proteins.</text>
</comment>
<dbReference type="GO" id="GO:0006508">
    <property type="term" value="P:proteolysis"/>
    <property type="evidence" value="ECO:0007669"/>
    <property type="project" value="UniProtKB-KW"/>
</dbReference>
<dbReference type="GO" id="GO:0071108">
    <property type="term" value="P:protein K48-linked deubiquitination"/>
    <property type="evidence" value="ECO:0007669"/>
    <property type="project" value="InterPro"/>
</dbReference>
<dbReference type="AlphaFoldDB" id="A0AA89CBT6"/>
<protein>
    <recommendedName>
        <fullName evidence="8">Ubiquitin carboxyl-terminal hydrolase MINDY</fullName>
        <ecNumber evidence="8">3.4.19.12</ecNumber>
    </recommendedName>
</protein>
<sequence>MDQSYVEDVASSLVREYLSRKGLKLTLQTMDEEKPRSQGAISNRQLLVKELHIENLMKKNKVVIKDECASAPIRNFLVGECQISELSTPLRAMLEVITKYFLERTSEAGSPRGNNKPSSSRRQNSSDSLDLGPAADKPMSSSYSRSRTSEESKNRQSSSRGSRQQTGDLIIEDNLESETLLGGGRSGLIDQEELPDTGYVPTVKPQSRPRSAVKQKGLSGPISSSLDDPGRRKFHKPRPLTAGNKGQLAQKLTLNDNDTTSSNVVTDTRTDTRSSSAISSLRDKRLGNNTADLKNIDSLIGKERKSSIQDVLEVESENKQNKQRSSFPRRQTSTEASHYSVDQSSIAKQSSSRKNSSSSLSSLSSKTSTKVGDVEFGDYDDLDNDIADLDLGPRSTIGKPIQNLVDARPIALQTAINLKTLIFGSPHGSFNDEWLLQSFSFCDLPRLKYGIVQKKGGPCGVLAAVQACILQELIFGDCKLPSPKYFEPSGSERSNALATALAKIFWRCGESGSAVVAIPSGKSQFQGGGSKYRYDDLTETLMLNHFKSYNDLHSFLTQNIRQFQTDGCSGVVLALYSAIFSRYIDNVRKDMDEPTGKLMGAHGYCTQDMVNLLLTGAAVSNVFNDVIELDSGDEQDSTILQGVKGRSAIGLLSLFEHYKSCQVGTYYKTPKYPIWVVCSESHFSVLFSTRRELISDWKAERRFDLYHYDGLARQQEEIKLTIETFDKSFQPPSEDDLVPPLEHCIRTKWNDAKVDWNGSEPIL</sequence>
<evidence type="ECO:0000256" key="8">
    <source>
        <dbReference type="RuleBase" id="RU367088"/>
    </source>
</evidence>